<gene>
    <name evidence="1" type="ORF">ANANG_G00216250</name>
</gene>
<organism evidence="1 2">
    <name type="scientific">Anguilla anguilla</name>
    <name type="common">European freshwater eel</name>
    <name type="synonym">Muraena anguilla</name>
    <dbReference type="NCBI Taxonomy" id="7936"/>
    <lineage>
        <taxon>Eukaryota</taxon>
        <taxon>Metazoa</taxon>
        <taxon>Chordata</taxon>
        <taxon>Craniata</taxon>
        <taxon>Vertebrata</taxon>
        <taxon>Euteleostomi</taxon>
        <taxon>Actinopterygii</taxon>
        <taxon>Neopterygii</taxon>
        <taxon>Teleostei</taxon>
        <taxon>Anguilliformes</taxon>
        <taxon>Anguillidae</taxon>
        <taxon>Anguilla</taxon>
    </lineage>
</organism>
<proteinExistence type="predicted"/>
<sequence>SQSLPHRTKFCTLLLTPESPIFRHFRQRCQTATPHSPELPHAEILFCFLFKPGSNFIWPPANIRKTVVQLFPENFYQNVSLIKTCNYITLIII</sequence>
<evidence type="ECO:0000313" key="2">
    <source>
        <dbReference type="Proteomes" id="UP001044222"/>
    </source>
</evidence>
<dbReference type="AlphaFoldDB" id="A0A9D3M386"/>
<dbReference type="Proteomes" id="UP001044222">
    <property type="component" value="Chromosome 12"/>
</dbReference>
<dbReference type="EMBL" id="JAFIRN010000012">
    <property type="protein sequence ID" value="KAG5837773.1"/>
    <property type="molecule type" value="Genomic_DNA"/>
</dbReference>
<reference evidence="1" key="1">
    <citation type="submission" date="2021-01" db="EMBL/GenBank/DDBJ databases">
        <title>A chromosome-scale assembly of European eel, Anguilla anguilla.</title>
        <authorList>
            <person name="Henkel C."/>
            <person name="Jong-Raadsen S.A."/>
            <person name="Dufour S."/>
            <person name="Weltzien F.-A."/>
            <person name="Palstra A.P."/>
            <person name="Pelster B."/>
            <person name="Spaink H.P."/>
            <person name="Van Den Thillart G.E."/>
            <person name="Jansen H."/>
            <person name="Zahm M."/>
            <person name="Klopp C."/>
            <person name="Cedric C."/>
            <person name="Louis A."/>
            <person name="Berthelot C."/>
            <person name="Parey E."/>
            <person name="Roest Crollius H."/>
            <person name="Montfort J."/>
            <person name="Robinson-Rechavi M."/>
            <person name="Bucao C."/>
            <person name="Bouchez O."/>
            <person name="Gislard M."/>
            <person name="Lluch J."/>
            <person name="Milhes M."/>
            <person name="Lampietro C."/>
            <person name="Lopez Roques C."/>
            <person name="Donnadieu C."/>
            <person name="Braasch I."/>
            <person name="Desvignes T."/>
            <person name="Postlethwait J."/>
            <person name="Bobe J."/>
            <person name="Guiguen Y."/>
            <person name="Dirks R."/>
        </authorList>
    </citation>
    <scope>NUCLEOTIDE SEQUENCE</scope>
    <source>
        <strain evidence="1">Tag_6206</strain>
        <tissue evidence="1">Liver</tissue>
    </source>
</reference>
<accession>A0A9D3M386</accession>
<evidence type="ECO:0000313" key="1">
    <source>
        <dbReference type="EMBL" id="KAG5837773.1"/>
    </source>
</evidence>
<feature type="non-terminal residue" evidence="1">
    <location>
        <position position="1"/>
    </location>
</feature>
<comment type="caution">
    <text evidence="1">The sequence shown here is derived from an EMBL/GenBank/DDBJ whole genome shotgun (WGS) entry which is preliminary data.</text>
</comment>
<name>A0A9D3M386_ANGAN</name>
<keyword evidence="2" id="KW-1185">Reference proteome</keyword>
<protein>
    <submittedName>
        <fullName evidence="1">Uncharacterized protein</fullName>
    </submittedName>
</protein>